<evidence type="ECO:0000313" key="2">
    <source>
        <dbReference type="EMBL" id="ETJ34840.1"/>
    </source>
</evidence>
<name>W1XZK0_9ZZZZ</name>
<feature type="compositionally biased region" description="Polar residues" evidence="1">
    <location>
        <begin position="1"/>
        <end position="17"/>
    </location>
</feature>
<gene>
    <name evidence="2" type="ORF">Q604_UNBC10746G0001</name>
</gene>
<reference evidence="2" key="1">
    <citation type="submission" date="2013-12" db="EMBL/GenBank/DDBJ databases">
        <title>A Varibaculum cambriense genome reconstructed from a premature infant gut community with otherwise low bacterial novelty that shifts toward anaerobic metabolism during the third week of life.</title>
        <authorList>
            <person name="Brown C.T."/>
            <person name="Sharon I."/>
            <person name="Thomas B.C."/>
            <person name="Castelle C.J."/>
            <person name="Morowitz M.J."/>
            <person name="Banfield J.F."/>
        </authorList>
    </citation>
    <scope>NUCLEOTIDE SEQUENCE</scope>
</reference>
<organism evidence="2">
    <name type="scientific">human gut metagenome</name>
    <dbReference type="NCBI Taxonomy" id="408170"/>
    <lineage>
        <taxon>unclassified sequences</taxon>
        <taxon>metagenomes</taxon>
        <taxon>organismal metagenomes</taxon>
    </lineage>
</organism>
<comment type="caution">
    <text evidence="2">The sequence shown here is derived from an EMBL/GenBank/DDBJ whole genome shotgun (WGS) entry which is preliminary data.</text>
</comment>
<sequence length="23" mass="2648">TQQLRTIIQQHDLSTPNDACHID</sequence>
<proteinExistence type="predicted"/>
<dbReference type="AlphaFoldDB" id="W1XZK0"/>
<feature type="region of interest" description="Disordered" evidence="1">
    <location>
        <begin position="1"/>
        <end position="23"/>
    </location>
</feature>
<feature type="non-terminal residue" evidence="2">
    <location>
        <position position="1"/>
    </location>
</feature>
<accession>W1XZK0</accession>
<dbReference type="EMBL" id="AZMM01010746">
    <property type="protein sequence ID" value="ETJ34840.1"/>
    <property type="molecule type" value="Genomic_DNA"/>
</dbReference>
<protein>
    <submittedName>
        <fullName evidence="2">Uncharacterized protein</fullName>
    </submittedName>
</protein>
<evidence type="ECO:0000256" key="1">
    <source>
        <dbReference type="SAM" id="MobiDB-lite"/>
    </source>
</evidence>